<proteinExistence type="predicted"/>
<evidence type="ECO:0000256" key="2">
    <source>
        <dbReference type="PIRSR" id="PIRSR003170-2"/>
    </source>
</evidence>
<name>A0A1B2JJA3_PICPA</name>
<dbReference type="OrthoDB" id="37730at2759"/>
<organism evidence="4 5">
    <name type="scientific">Komagataella pastoris</name>
    <name type="common">Yeast</name>
    <name type="synonym">Pichia pastoris</name>
    <dbReference type="NCBI Taxonomy" id="4922"/>
    <lineage>
        <taxon>Eukaryota</taxon>
        <taxon>Fungi</taxon>
        <taxon>Dikarya</taxon>
        <taxon>Ascomycota</taxon>
        <taxon>Saccharomycotina</taxon>
        <taxon>Pichiomycetes</taxon>
        <taxon>Pichiales</taxon>
        <taxon>Pichiaceae</taxon>
        <taxon>Komagataella</taxon>
    </lineage>
</organism>
<gene>
    <name evidence="4" type="ORF">ATY40_BA7504471</name>
</gene>
<accession>A0A1B2JJA3</accession>
<dbReference type="AlphaFoldDB" id="A0A1B2JJA3"/>
<dbReference type="SUPFAM" id="SSF48613">
    <property type="entry name" value="Heme oxygenase-like"/>
    <property type="match status" value="1"/>
</dbReference>
<evidence type="ECO:0000256" key="1">
    <source>
        <dbReference type="PIRSR" id="PIRSR003170-1"/>
    </source>
</evidence>
<evidence type="ECO:0000313" key="5">
    <source>
        <dbReference type="Proteomes" id="UP000094565"/>
    </source>
</evidence>
<feature type="domain" description="Thiaminase-2/PQQC" evidence="3">
    <location>
        <begin position="12"/>
        <end position="232"/>
    </location>
</feature>
<dbReference type="CDD" id="cd19358">
    <property type="entry name" value="TenA_E_Spr0628-like"/>
    <property type="match status" value="1"/>
</dbReference>
<feature type="active site" description="Proton donor" evidence="1">
    <location>
        <position position="223"/>
    </location>
</feature>
<evidence type="ECO:0000313" key="4">
    <source>
        <dbReference type="EMBL" id="ANZ77928.1"/>
    </source>
</evidence>
<feature type="binding site" evidence="2">
    <location>
        <position position="82"/>
    </location>
    <ligand>
        <name>substrate</name>
    </ligand>
</feature>
<feature type="binding site" evidence="2">
    <location>
        <position position="148"/>
    </location>
    <ligand>
        <name>substrate</name>
    </ligand>
</feature>
<keyword evidence="5" id="KW-1185">Reference proteome</keyword>
<dbReference type="PANTHER" id="PTHR43198:SF2">
    <property type="entry name" value="SI:CH1073-67J19.1-RELATED"/>
    <property type="match status" value="1"/>
</dbReference>
<dbReference type="Pfam" id="PF03070">
    <property type="entry name" value="TENA_THI-4"/>
    <property type="match status" value="1"/>
</dbReference>
<dbReference type="GO" id="GO:0006772">
    <property type="term" value="P:thiamine metabolic process"/>
    <property type="evidence" value="ECO:0007669"/>
    <property type="project" value="UniProtKB-ARBA"/>
</dbReference>
<dbReference type="InterPro" id="IPR004305">
    <property type="entry name" value="Thiaminase-2/PQQC"/>
</dbReference>
<dbReference type="Proteomes" id="UP000094565">
    <property type="component" value="Chromosome 4"/>
</dbReference>
<dbReference type="PIRSF" id="PIRSF003170">
    <property type="entry name" value="Pet18p"/>
    <property type="match status" value="1"/>
</dbReference>
<evidence type="ECO:0000259" key="3">
    <source>
        <dbReference type="Pfam" id="PF03070"/>
    </source>
</evidence>
<dbReference type="InterPro" id="IPR026285">
    <property type="entry name" value="TenA_E"/>
</dbReference>
<reference evidence="4 5" key="1">
    <citation type="submission" date="2016-02" db="EMBL/GenBank/DDBJ databases">
        <title>Comparative genomic and transcriptomic foundation for Pichia pastoris.</title>
        <authorList>
            <person name="Love K.R."/>
            <person name="Shah K.A."/>
            <person name="Whittaker C.A."/>
            <person name="Wu J."/>
            <person name="Bartlett M.C."/>
            <person name="Ma D."/>
            <person name="Leeson R.L."/>
            <person name="Priest M."/>
            <person name="Young S.K."/>
            <person name="Love J.C."/>
        </authorList>
    </citation>
    <scope>NUCLEOTIDE SEQUENCE [LARGE SCALE GENOMIC DNA]</scope>
    <source>
        <strain evidence="4 5">ATCC 28485</strain>
    </source>
</reference>
<dbReference type="PANTHER" id="PTHR43198">
    <property type="entry name" value="BIFUNCTIONAL TH2 PROTEIN"/>
    <property type="match status" value="1"/>
</dbReference>
<dbReference type="EMBL" id="CP014587">
    <property type="protein sequence ID" value="ANZ77928.1"/>
    <property type="molecule type" value="Genomic_DNA"/>
</dbReference>
<dbReference type="Gene3D" id="1.20.910.10">
    <property type="entry name" value="Heme oxygenase-like"/>
    <property type="match status" value="1"/>
</dbReference>
<feature type="binding site" evidence="2">
    <location>
        <position position="44"/>
    </location>
    <ligand>
        <name>substrate</name>
    </ligand>
</feature>
<sequence>MKYSDQLIEEYKDLWLTATSNELTREWCQGTLHLSKLYVYLTQDLKYFGDGFRLLGKTISLCRRRQSLVSLGKHVGMLSNSENTYFVDCINDLTEQLLRDGMYNAEELEEISGLTLPAVERYLLFMRSMVESSTITYAEMITVMFVMEQVYLDWSNNGLRNKPDNLHWWFNEWIDIHSGENFENWCQFLKDEVDRCVQELKDANRDDLVARVEEIFRETLELEVEFFKSCYDITDDE</sequence>
<dbReference type="InterPro" id="IPR050967">
    <property type="entry name" value="Thiamine_Salvage_TenA"/>
</dbReference>
<dbReference type="InterPro" id="IPR016084">
    <property type="entry name" value="Haem_Oase-like_multi-hlx"/>
</dbReference>
<dbReference type="GO" id="GO:0005829">
    <property type="term" value="C:cytosol"/>
    <property type="evidence" value="ECO:0007669"/>
    <property type="project" value="TreeGrafter"/>
</dbReference>
<protein>
    <submittedName>
        <fullName evidence="4">BA75_04471T0</fullName>
    </submittedName>
</protein>